<protein>
    <submittedName>
        <fullName evidence="2">Uncharacterized protein</fullName>
    </submittedName>
</protein>
<evidence type="ECO:0000313" key="3">
    <source>
        <dbReference type="Proteomes" id="UP001396334"/>
    </source>
</evidence>
<dbReference type="Proteomes" id="UP001396334">
    <property type="component" value="Unassembled WGS sequence"/>
</dbReference>
<evidence type="ECO:0000313" key="2">
    <source>
        <dbReference type="EMBL" id="KAK9043202.1"/>
    </source>
</evidence>
<gene>
    <name evidence="2" type="ORF">V6N11_071549</name>
</gene>
<evidence type="ECO:0000256" key="1">
    <source>
        <dbReference type="SAM" id="MobiDB-lite"/>
    </source>
</evidence>
<name>A0ABR2U0N8_9ROSI</name>
<reference evidence="2 3" key="1">
    <citation type="journal article" date="2024" name="G3 (Bethesda)">
        <title>Genome assembly of Hibiscus sabdariffa L. provides insights into metabolisms of medicinal natural products.</title>
        <authorList>
            <person name="Kim T."/>
        </authorList>
    </citation>
    <scope>NUCLEOTIDE SEQUENCE [LARGE SCALE GENOMIC DNA]</scope>
    <source>
        <strain evidence="2">TK-2024</strain>
        <tissue evidence="2">Old leaves</tissue>
    </source>
</reference>
<sequence>MGSLEWIQLNFFSSSHFVIVPTDWDLYFGAILWSLWLRRNAMIFDLDNLAMHSVSDRSRWLWAEMRAACALEGNTRSGQASTDGLLPVSRANAHWVSPPMDWVKLDVTPSTRPSPRPHPRWSHGEYRSQTRRSNSDKQP</sequence>
<proteinExistence type="predicted"/>
<accession>A0ABR2U0N8</accession>
<feature type="compositionally biased region" description="Basic and acidic residues" evidence="1">
    <location>
        <begin position="122"/>
        <end position="139"/>
    </location>
</feature>
<feature type="region of interest" description="Disordered" evidence="1">
    <location>
        <begin position="106"/>
        <end position="139"/>
    </location>
</feature>
<organism evidence="2 3">
    <name type="scientific">Hibiscus sabdariffa</name>
    <name type="common">roselle</name>
    <dbReference type="NCBI Taxonomy" id="183260"/>
    <lineage>
        <taxon>Eukaryota</taxon>
        <taxon>Viridiplantae</taxon>
        <taxon>Streptophyta</taxon>
        <taxon>Embryophyta</taxon>
        <taxon>Tracheophyta</taxon>
        <taxon>Spermatophyta</taxon>
        <taxon>Magnoliopsida</taxon>
        <taxon>eudicotyledons</taxon>
        <taxon>Gunneridae</taxon>
        <taxon>Pentapetalae</taxon>
        <taxon>rosids</taxon>
        <taxon>malvids</taxon>
        <taxon>Malvales</taxon>
        <taxon>Malvaceae</taxon>
        <taxon>Malvoideae</taxon>
        <taxon>Hibiscus</taxon>
    </lineage>
</organism>
<comment type="caution">
    <text evidence="2">The sequence shown here is derived from an EMBL/GenBank/DDBJ whole genome shotgun (WGS) entry which is preliminary data.</text>
</comment>
<keyword evidence="3" id="KW-1185">Reference proteome</keyword>
<dbReference type="EMBL" id="JBBPBN010000003">
    <property type="protein sequence ID" value="KAK9043202.1"/>
    <property type="molecule type" value="Genomic_DNA"/>
</dbReference>